<dbReference type="EMBL" id="JBHSMD010000004">
    <property type="protein sequence ID" value="MFC5494271.1"/>
    <property type="molecule type" value="Genomic_DNA"/>
</dbReference>
<keyword evidence="5" id="KW-0653">Protein transport</keyword>
<evidence type="ECO:0000256" key="1">
    <source>
        <dbReference type="ARBA" id="ARBA00003041"/>
    </source>
</evidence>
<gene>
    <name evidence="8" type="ORF">ACFPKY_14230</name>
</gene>
<evidence type="ECO:0000256" key="3">
    <source>
        <dbReference type="ARBA" id="ARBA00022448"/>
    </source>
</evidence>
<dbReference type="PANTHER" id="PTHR34982:SF1">
    <property type="entry name" value="FLAGELLAR ASSEMBLY PROTEIN FLIH"/>
    <property type="match status" value="1"/>
</dbReference>
<dbReference type="RefSeq" id="WP_345180240.1">
    <property type="nucleotide sequence ID" value="NZ_BAABFQ010000007.1"/>
</dbReference>
<comment type="similarity">
    <text evidence="2">Belongs to the FliH family.</text>
</comment>
<keyword evidence="4" id="KW-1005">Bacterial flagellum biogenesis</keyword>
<evidence type="ECO:0000256" key="5">
    <source>
        <dbReference type="ARBA" id="ARBA00022927"/>
    </source>
</evidence>
<dbReference type="Proteomes" id="UP001595956">
    <property type="component" value="Unassembled WGS sequence"/>
</dbReference>
<dbReference type="PANTHER" id="PTHR34982">
    <property type="entry name" value="YOP PROTEINS TRANSLOCATION PROTEIN L"/>
    <property type="match status" value="1"/>
</dbReference>
<sequence>MSLSSELDAAGYESVARPDLRNGVWTRLGDHAVLGDEVTEAALGLLAERTRDAARAQGYSVGWAEGRREALELATTTATMVEQRHREEELRREREHQTAVAALVAAADALRSAAHDVATRIADQAVDLAFDLTETIVGHELACEADPGAAVVTRVLAVLPDDPTTTVRLHPSVVHSDAVAALAEHGVRLVVDPQLTLHDAVVETETNAIDLRIDTALDRLREALR</sequence>
<name>A0ABW0N296_9ACTN</name>
<evidence type="ECO:0000256" key="4">
    <source>
        <dbReference type="ARBA" id="ARBA00022795"/>
    </source>
</evidence>
<keyword evidence="9" id="KW-1185">Reference proteome</keyword>
<keyword evidence="6" id="KW-1006">Bacterial flagellum protein export</keyword>
<evidence type="ECO:0000313" key="9">
    <source>
        <dbReference type="Proteomes" id="UP001595956"/>
    </source>
</evidence>
<dbReference type="InterPro" id="IPR051472">
    <property type="entry name" value="T3SS_Stator/FliH"/>
</dbReference>
<dbReference type="Pfam" id="PF02108">
    <property type="entry name" value="FliH"/>
    <property type="match status" value="1"/>
</dbReference>
<keyword evidence="3" id="KW-0813">Transport</keyword>
<evidence type="ECO:0000256" key="2">
    <source>
        <dbReference type="ARBA" id="ARBA00006602"/>
    </source>
</evidence>
<comment type="caution">
    <text evidence="8">The sequence shown here is derived from an EMBL/GenBank/DDBJ whole genome shotgun (WGS) entry which is preliminary data.</text>
</comment>
<reference evidence="9" key="1">
    <citation type="journal article" date="2019" name="Int. J. Syst. Evol. Microbiol.">
        <title>The Global Catalogue of Microorganisms (GCM) 10K type strain sequencing project: providing services to taxonomists for standard genome sequencing and annotation.</title>
        <authorList>
            <consortium name="The Broad Institute Genomics Platform"/>
            <consortium name="The Broad Institute Genome Sequencing Center for Infectious Disease"/>
            <person name="Wu L."/>
            <person name="Ma J."/>
        </authorList>
    </citation>
    <scope>NUCLEOTIDE SEQUENCE [LARGE SCALE GENOMIC DNA]</scope>
    <source>
        <strain evidence="9">KACC 13778</strain>
    </source>
</reference>
<evidence type="ECO:0000313" key="8">
    <source>
        <dbReference type="EMBL" id="MFC5494271.1"/>
    </source>
</evidence>
<protein>
    <submittedName>
        <fullName evidence="8">FliH/SctL family protein</fullName>
    </submittedName>
</protein>
<accession>A0ABW0N296</accession>
<feature type="domain" description="Flagellar assembly protein FliH/Type III secretion system HrpE" evidence="7">
    <location>
        <begin position="99"/>
        <end position="219"/>
    </location>
</feature>
<proteinExistence type="inferred from homology"/>
<dbReference type="InterPro" id="IPR018035">
    <property type="entry name" value="Flagellar_FliH/T3SS_HrpE"/>
</dbReference>
<evidence type="ECO:0000259" key="7">
    <source>
        <dbReference type="Pfam" id="PF02108"/>
    </source>
</evidence>
<evidence type="ECO:0000256" key="6">
    <source>
        <dbReference type="ARBA" id="ARBA00023225"/>
    </source>
</evidence>
<comment type="function">
    <text evidence="1">Needed for flagellar regrowth and assembly.</text>
</comment>
<organism evidence="8 9">
    <name type="scientific">Nocardioides caricicola</name>
    <dbReference type="NCBI Taxonomy" id="634770"/>
    <lineage>
        <taxon>Bacteria</taxon>
        <taxon>Bacillati</taxon>
        <taxon>Actinomycetota</taxon>
        <taxon>Actinomycetes</taxon>
        <taxon>Propionibacteriales</taxon>
        <taxon>Nocardioidaceae</taxon>
        <taxon>Nocardioides</taxon>
    </lineage>
</organism>